<comment type="caution">
    <text evidence="1">The sequence shown here is derived from an EMBL/GenBank/DDBJ whole genome shotgun (WGS) entry which is preliminary data.</text>
</comment>
<dbReference type="EMBL" id="BAAAEU010000015">
    <property type="protein sequence ID" value="GAA0717930.1"/>
    <property type="molecule type" value="Genomic_DNA"/>
</dbReference>
<dbReference type="SUPFAM" id="SSF53335">
    <property type="entry name" value="S-adenosyl-L-methionine-dependent methyltransferases"/>
    <property type="match status" value="1"/>
</dbReference>
<gene>
    <name evidence="1" type="ORF">GCM10009105_25360</name>
</gene>
<proteinExistence type="predicted"/>
<evidence type="ECO:0008006" key="3">
    <source>
        <dbReference type="Google" id="ProtNLM"/>
    </source>
</evidence>
<dbReference type="RefSeq" id="WP_343791670.1">
    <property type="nucleotide sequence ID" value="NZ_BAAAEU010000015.1"/>
</dbReference>
<dbReference type="Proteomes" id="UP001501523">
    <property type="component" value="Unassembled WGS sequence"/>
</dbReference>
<reference evidence="2" key="1">
    <citation type="journal article" date="2019" name="Int. J. Syst. Evol. Microbiol.">
        <title>The Global Catalogue of Microorganisms (GCM) 10K type strain sequencing project: providing services to taxonomists for standard genome sequencing and annotation.</title>
        <authorList>
            <consortium name="The Broad Institute Genomics Platform"/>
            <consortium name="The Broad Institute Genome Sequencing Center for Infectious Disease"/>
            <person name="Wu L."/>
            <person name="Ma J."/>
        </authorList>
    </citation>
    <scope>NUCLEOTIDE SEQUENCE [LARGE SCALE GENOMIC DNA]</scope>
    <source>
        <strain evidence="2">JCM 15421</strain>
    </source>
</reference>
<sequence length="272" mass="31097">MGVSQSLRATADWAATVPGIRHVLEALYERRFTHGAPTTGNWYRGVFSSFAEVQASAPTTRPLGYDNQHAAALYRERARRVYISDYPVMLWLARLFESGNTSVFDIGGHIGIAYYAYQRYVRYPDAIRWRVLDVPAVIAAGAAWAHEHDVCRRLEFTERPADADGCDILFASGSLQYLDYTLADLLGSLAQPPRHLLVNLMPIHMNESFFTLQNMGAAYCPYRIMAEREFIDGLKALGYTQQDRWENPDRRCEIAYRPAHSLDRYFGFYFSR</sequence>
<protein>
    <recommendedName>
        <fullName evidence="3">Methyltransferase, TIGR04325 family</fullName>
    </recommendedName>
</protein>
<dbReference type="NCBIfam" id="TIGR04325">
    <property type="entry name" value="MTase_LIC12133"/>
    <property type="match status" value="1"/>
</dbReference>
<evidence type="ECO:0000313" key="2">
    <source>
        <dbReference type="Proteomes" id="UP001501523"/>
    </source>
</evidence>
<dbReference type="InterPro" id="IPR029063">
    <property type="entry name" value="SAM-dependent_MTases_sf"/>
</dbReference>
<evidence type="ECO:0000313" key="1">
    <source>
        <dbReference type="EMBL" id="GAA0717930.1"/>
    </source>
</evidence>
<keyword evidence="2" id="KW-1185">Reference proteome</keyword>
<accession>A0ABP3TU03</accession>
<organism evidence="1 2">
    <name type="scientific">Dokdonella soli</name>
    <dbReference type="NCBI Taxonomy" id="529810"/>
    <lineage>
        <taxon>Bacteria</taxon>
        <taxon>Pseudomonadati</taxon>
        <taxon>Pseudomonadota</taxon>
        <taxon>Gammaproteobacteria</taxon>
        <taxon>Lysobacterales</taxon>
        <taxon>Rhodanobacteraceae</taxon>
        <taxon>Dokdonella</taxon>
    </lineage>
</organism>
<dbReference type="Gene3D" id="3.40.50.150">
    <property type="entry name" value="Vaccinia Virus protein VP39"/>
    <property type="match status" value="1"/>
</dbReference>
<name>A0ABP3TU03_9GAMM</name>
<dbReference type="InterPro" id="IPR027612">
    <property type="entry name" value="Put_MTase_LIC12133"/>
</dbReference>